<name>A0AAE0L6J2_9CHLO</name>
<gene>
    <name evidence="2" type="ORF">CYMTET_17831</name>
</gene>
<feature type="compositionally biased region" description="Basic and acidic residues" evidence="1">
    <location>
        <begin position="14"/>
        <end position="23"/>
    </location>
</feature>
<proteinExistence type="predicted"/>
<keyword evidence="3" id="KW-1185">Reference proteome</keyword>
<dbReference type="Proteomes" id="UP001190700">
    <property type="component" value="Unassembled WGS sequence"/>
</dbReference>
<comment type="caution">
    <text evidence="2">The sequence shown here is derived from an EMBL/GenBank/DDBJ whole genome shotgun (WGS) entry which is preliminary data.</text>
</comment>
<accession>A0AAE0L6J2</accession>
<sequence length="74" mass="8146">MKRTYVPSQQIHPRRSDEHDASRGRARACRLARPRLSPVVFSRDSLNDLSSPPKALFSLSAVATNASGLLSTLK</sequence>
<evidence type="ECO:0000313" key="3">
    <source>
        <dbReference type="Proteomes" id="UP001190700"/>
    </source>
</evidence>
<dbReference type="AlphaFoldDB" id="A0AAE0L6J2"/>
<organism evidence="2 3">
    <name type="scientific">Cymbomonas tetramitiformis</name>
    <dbReference type="NCBI Taxonomy" id="36881"/>
    <lineage>
        <taxon>Eukaryota</taxon>
        <taxon>Viridiplantae</taxon>
        <taxon>Chlorophyta</taxon>
        <taxon>Pyramimonadophyceae</taxon>
        <taxon>Pyramimonadales</taxon>
        <taxon>Pyramimonadaceae</taxon>
        <taxon>Cymbomonas</taxon>
    </lineage>
</organism>
<dbReference type="EMBL" id="LGRX02008081">
    <property type="protein sequence ID" value="KAK3273963.1"/>
    <property type="molecule type" value="Genomic_DNA"/>
</dbReference>
<reference evidence="2 3" key="1">
    <citation type="journal article" date="2015" name="Genome Biol. Evol.">
        <title>Comparative Genomics of a Bacterivorous Green Alga Reveals Evolutionary Causalities and Consequences of Phago-Mixotrophic Mode of Nutrition.</title>
        <authorList>
            <person name="Burns J.A."/>
            <person name="Paasch A."/>
            <person name="Narechania A."/>
            <person name="Kim E."/>
        </authorList>
    </citation>
    <scope>NUCLEOTIDE SEQUENCE [LARGE SCALE GENOMIC DNA]</scope>
    <source>
        <strain evidence="2 3">PLY_AMNH</strain>
    </source>
</reference>
<evidence type="ECO:0000313" key="2">
    <source>
        <dbReference type="EMBL" id="KAK3273963.1"/>
    </source>
</evidence>
<evidence type="ECO:0000256" key="1">
    <source>
        <dbReference type="SAM" id="MobiDB-lite"/>
    </source>
</evidence>
<protein>
    <submittedName>
        <fullName evidence="2">Uncharacterized protein</fullName>
    </submittedName>
</protein>
<feature type="compositionally biased region" description="Polar residues" evidence="1">
    <location>
        <begin position="1"/>
        <end position="11"/>
    </location>
</feature>
<feature type="region of interest" description="Disordered" evidence="1">
    <location>
        <begin position="1"/>
        <end position="26"/>
    </location>
</feature>